<gene>
    <name evidence="3" type="ORF">GCM10012284_13430</name>
</gene>
<dbReference type="RefSeq" id="WP_189078204.1">
    <property type="nucleotide sequence ID" value="NZ_BMMX01000003.1"/>
</dbReference>
<name>A0A8J3FN30_9ACTN</name>
<feature type="region of interest" description="Disordered" evidence="1">
    <location>
        <begin position="94"/>
        <end position="150"/>
    </location>
</feature>
<evidence type="ECO:0000256" key="1">
    <source>
        <dbReference type="SAM" id="MobiDB-lite"/>
    </source>
</evidence>
<evidence type="ECO:0000313" key="3">
    <source>
        <dbReference type="EMBL" id="GGK80772.1"/>
    </source>
</evidence>
<keyword evidence="2" id="KW-0472">Membrane</keyword>
<keyword evidence="2" id="KW-0812">Transmembrane</keyword>
<keyword evidence="4" id="KW-1185">Reference proteome</keyword>
<comment type="caution">
    <text evidence="3">The sequence shown here is derived from an EMBL/GenBank/DDBJ whole genome shotgun (WGS) entry which is preliminary data.</text>
</comment>
<accession>A0A8J3FN30</accession>
<reference evidence="3" key="2">
    <citation type="submission" date="2020-09" db="EMBL/GenBank/DDBJ databases">
        <authorList>
            <person name="Sun Q."/>
            <person name="Zhou Y."/>
        </authorList>
    </citation>
    <scope>NUCLEOTIDE SEQUENCE</scope>
    <source>
        <strain evidence="3">CGMCC 4.7299</strain>
    </source>
</reference>
<keyword evidence="2" id="KW-1133">Transmembrane helix</keyword>
<feature type="transmembrane region" description="Helical" evidence="2">
    <location>
        <begin position="165"/>
        <end position="183"/>
    </location>
</feature>
<feature type="compositionally biased region" description="Polar residues" evidence="1">
    <location>
        <begin position="261"/>
        <end position="274"/>
    </location>
</feature>
<feature type="compositionally biased region" description="Low complexity" evidence="1">
    <location>
        <begin position="227"/>
        <end position="244"/>
    </location>
</feature>
<feature type="transmembrane region" description="Helical" evidence="2">
    <location>
        <begin position="12"/>
        <end position="31"/>
    </location>
</feature>
<dbReference type="EMBL" id="BMMX01000003">
    <property type="protein sequence ID" value="GGK80772.1"/>
    <property type="molecule type" value="Genomic_DNA"/>
</dbReference>
<evidence type="ECO:0000256" key="2">
    <source>
        <dbReference type="SAM" id="Phobius"/>
    </source>
</evidence>
<dbReference type="AlphaFoldDB" id="A0A8J3FN30"/>
<proteinExistence type="predicted"/>
<feature type="transmembrane region" description="Helical" evidence="2">
    <location>
        <begin position="37"/>
        <end position="58"/>
    </location>
</feature>
<dbReference type="Proteomes" id="UP000656042">
    <property type="component" value="Unassembled WGS sequence"/>
</dbReference>
<reference evidence="3" key="1">
    <citation type="journal article" date="2014" name="Int. J. Syst. Evol. Microbiol.">
        <title>Complete genome sequence of Corynebacterium casei LMG S-19264T (=DSM 44701T), isolated from a smear-ripened cheese.</title>
        <authorList>
            <consortium name="US DOE Joint Genome Institute (JGI-PGF)"/>
            <person name="Walter F."/>
            <person name="Albersmeier A."/>
            <person name="Kalinowski J."/>
            <person name="Ruckert C."/>
        </authorList>
    </citation>
    <scope>NUCLEOTIDE SEQUENCE</scope>
    <source>
        <strain evidence="3">CGMCC 4.7299</strain>
    </source>
</reference>
<feature type="region of interest" description="Disordered" evidence="1">
    <location>
        <begin position="191"/>
        <end position="321"/>
    </location>
</feature>
<organism evidence="3 4">
    <name type="scientific">Mangrovihabitans endophyticus</name>
    <dbReference type="NCBI Taxonomy" id="1751298"/>
    <lineage>
        <taxon>Bacteria</taxon>
        <taxon>Bacillati</taxon>
        <taxon>Actinomycetota</taxon>
        <taxon>Actinomycetes</taxon>
        <taxon>Micromonosporales</taxon>
        <taxon>Micromonosporaceae</taxon>
        <taxon>Mangrovihabitans</taxon>
    </lineage>
</organism>
<protein>
    <submittedName>
        <fullName evidence="3">Uncharacterized protein</fullName>
    </submittedName>
</protein>
<evidence type="ECO:0000313" key="4">
    <source>
        <dbReference type="Proteomes" id="UP000656042"/>
    </source>
</evidence>
<sequence>MTEKSPDRIWSGIDITKTVGGALAAVCAAFAGSYLGVAGTVIGAALFSIVGSVGTEIYSRSLRKGTRKLRTIAPVFVRAPAAVGTPAVAAAQAVDSPSHTVAGTPEDATATRTASADQADAIPAGGSRPDADEPETAPIETARPDASQPDTTVAPLLHRLRWRRVAVLAGAVFVLAMGSLTIAELVTGTTVASTTGHGPSGGTTLGVVFRGGQETPAPRPTRPAEHTAPTGSATPATATPTGSAEQDASTSPDGAAAPSEGTGSTGDTSPTASATGEPDTPSTGDAPDADGSGATSPQADPVAPEGEAAHDGDQAQPTGDQ</sequence>